<dbReference type="Pfam" id="PF13432">
    <property type="entry name" value="TPR_16"/>
    <property type="match status" value="1"/>
</dbReference>
<dbReference type="RefSeq" id="XP_020112044.1">
    <property type="nucleotide sequence ID" value="XM_020256455.1"/>
</dbReference>
<evidence type="ECO:0000313" key="8">
    <source>
        <dbReference type="Proteomes" id="UP000515123"/>
    </source>
</evidence>
<dbReference type="GeneID" id="109726694"/>
<dbReference type="GO" id="GO:0032977">
    <property type="term" value="F:membrane insertase activity"/>
    <property type="evidence" value="ECO:0007669"/>
    <property type="project" value="InterPro"/>
</dbReference>
<keyword evidence="4 7" id="KW-1133">Transmembrane helix</keyword>
<reference evidence="9" key="2">
    <citation type="submission" date="2025-08" db="UniProtKB">
        <authorList>
            <consortium name="RefSeq"/>
        </authorList>
    </citation>
    <scope>IDENTIFICATION</scope>
    <source>
        <tissue evidence="9">Leaf</tissue>
    </source>
</reference>
<dbReference type="Proteomes" id="UP000515123">
    <property type="component" value="Linkage group 21"/>
</dbReference>
<evidence type="ECO:0000256" key="5">
    <source>
        <dbReference type="ARBA" id="ARBA00023136"/>
    </source>
</evidence>
<dbReference type="AlphaFoldDB" id="A0A6P5GVX3"/>
<evidence type="ECO:0000256" key="7">
    <source>
        <dbReference type="SAM" id="Phobius"/>
    </source>
</evidence>
<dbReference type="OrthoDB" id="2148490at2759"/>
<evidence type="ECO:0000256" key="2">
    <source>
        <dbReference type="ARBA" id="ARBA00010583"/>
    </source>
</evidence>
<dbReference type="SMART" id="SM00028">
    <property type="entry name" value="TPR"/>
    <property type="match status" value="4"/>
</dbReference>
<dbReference type="Gene3D" id="1.25.40.10">
    <property type="entry name" value="Tetratricopeptide repeat domain"/>
    <property type="match status" value="1"/>
</dbReference>
<dbReference type="SUPFAM" id="SSF48452">
    <property type="entry name" value="TPR-like"/>
    <property type="match status" value="1"/>
</dbReference>
<feature type="compositionally biased region" description="Pro residues" evidence="6">
    <location>
        <begin position="22"/>
        <end position="35"/>
    </location>
</feature>
<feature type="transmembrane region" description="Helical" evidence="7">
    <location>
        <begin position="136"/>
        <end position="159"/>
    </location>
</feature>
<dbReference type="GO" id="GO:0005743">
    <property type="term" value="C:mitochondrial inner membrane"/>
    <property type="evidence" value="ECO:0007669"/>
    <property type="project" value="TreeGrafter"/>
</dbReference>
<feature type="transmembrane region" description="Helical" evidence="7">
    <location>
        <begin position="256"/>
        <end position="277"/>
    </location>
</feature>
<keyword evidence="3 7" id="KW-0812">Transmembrane</keyword>
<evidence type="ECO:0000313" key="9">
    <source>
        <dbReference type="RefSeq" id="XP_020112044.1"/>
    </source>
</evidence>
<comment type="subcellular location">
    <subcellularLocation>
        <location evidence="1">Membrane</location>
        <topology evidence="1">Multi-pass membrane protein</topology>
    </subcellularLocation>
</comment>
<organism evidence="8 9">
    <name type="scientific">Ananas comosus</name>
    <name type="common">Pineapple</name>
    <name type="synonym">Ananas ananas</name>
    <dbReference type="NCBI Taxonomy" id="4615"/>
    <lineage>
        <taxon>Eukaryota</taxon>
        <taxon>Viridiplantae</taxon>
        <taxon>Streptophyta</taxon>
        <taxon>Embryophyta</taxon>
        <taxon>Tracheophyta</taxon>
        <taxon>Spermatophyta</taxon>
        <taxon>Magnoliopsida</taxon>
        <taxon>Liliopsida</taxon>
        <taxon>Poales</taxon>
        <taxon>Bromeliaceae</taxon>
        <taxon>Bromelioideae</taxon>
        <taxon>Ananas</taxon>
    </lineage>
</organism>
<dbReference type="InterPro" id="IPR001708">
    <property type="entry name" value="YidC/ALB3/OXA1/COX18"/>
</dbReference>
<dbReference type="GO" id="GO:0032979">
    <property type="term" value="P:protein insertion into mitochondrial inner membrane from matrix"/>
    <property type="evidence" value="ECO:0007669"/>
    <property type="project" value="TreeGrafter"/>
</dbReference>
<sequence>MGSTTQLRHLRRCRRLSSFSPPSSPLRNPNPPLSPFLPRFASNPFPQPFHGGIPSRSFSRPSWPGPSDDSRGGDAYISSDPEVELGAILGSEDGREVSSVGGTIVEGVAGDGESLWDYPVGAVVALLDGYHDLTGLPWWVIISTSTLALRFSLLPVLILQLKKAGKIAELLPKLPPPLPPPLSGRSFREQYLFFQQKRRELGCPSFLWNFAFFTVQFPCFLLWMTSIRSMCLSNHPGFDLGGTLWFQNLTDFPHGVLGSTFPILIASLHYINVQISFQTVQLANLRGMLGLLAKYYKLYLDILAIPLLLVGFCIPQGSLVYWTTNSLFTLFQQLSLKNTYVRAELGLPALKVLEKKTIAPENIPPESCSSIDIELSVESLPPEKLLELALQELAAGNQDRALPLLRIATEKDPDLVRALIAMGQTLCSKGSFVESAEYFERAIPKIEEEDALLVLACFGAGVSHILQGNKQEGIKHLKRIAELREPDEPMDKACYHKGLVMLGSTLFQEGEKAEAVKYLRIAATYDPAVNAYVKECEDAMEVTNQSTG</sequence>
<evidence type="ECO:0000256" key="6">
    <source>
        <dbReference type="SAM" id="MobiDB-lite"/>
    </source>
</evidence>
<dbReference type="CDD" id="cd20069">
    <property type="entry name" value="5TM_Oxa1-like"/>
    <property type="match status" value="1"/>
</dbReference>
<keyword evidence="5 7" id="KW-0472">Membrane</keyword>
<evidence type="ECO:0000256" key="3">
    <source>
        <dbReference type="ARBA" id="ARBA00022692"/>
    </source>
</evidence>
<comment type="similarity">
    <text evidence="2">Belongs to the OXA1/ALB3/YidC (TC 2.A.9.2) family.</text>
</comment>
<dbReference type="InterPro" id="IPR019734">
    <property type="entry name" value="TPR_rpt"/>
</dbReference>
<feature type="transmembrane region" description="Helical" evidence="7">
    <location>
        <begin position="206"/>
        <end position="224"/>
    </location>
</feature>
<reference evidence="8" key="1">
    <citation type="journal article" date="2015" name="Nat. Genet.">
        <title>The pineapple genome and the evolution of CAM photosynthesis.</title>
        <authorList>
            <person name="Ming R."/>
            <person name="VanBuren R."/>
            <person name="Wai C.M."/>
            <person name="Tang H."/>
            <person name="Schatz M.C."/>
            <person name="Bowers J.E."/>
            <person name="Lyons E."/>
            <person name="Wang M.L."/>
            <person name="Chen J."/>
            <person name="Biggers E."/>
            <person name="Zhang J."/>
            <person name="Huang L."/>
            <person name="Zhang L."/>
            <person name="Miao W."/>
            <person name="Zhang J."/>
            <person name="Ye Z."/>
            <person name="Miao C."/>
            <person name="Lin Z."/>
            <person name="Wang H."/>
            <person name="Zhou H."/>
            <person name="Yim W.C."/>
            <person name="Priest H.D."/>
            <person name="Zheng C."/>
            <person name="Woodhouse M."/>
            <person name="Edger P.P."/>
            <person name="Guyot R."/>
            <person name="Guo H.B."/>
            <person name="Guo H."/>
            <person name="Zheng G."/>
            <person name="Singh R."/>
            <person name="Sharma A."/>
            <person name="Min X."/>
            <person name="Zheng Y."/>
            <person name="Lee H."/>
            <person name="Gurtowski J."/>
            <person name="Sedlazeck F.J."/>
            <person name="Harkess A."/>
            <person name="McKain M.R."/>
            <person name="Liao Z."/>
            <person name="Fang J."/>
            <person name="Liu J."/>
            <person name="Zhang X."/>
            <person name="Zhang Q."/>
            <person name="Hu W."/>
            <person name="Qin Y."/>
            <person name="Wang K."/>
            <person name="Chen L.Y."/>
            <person name="Shirley N."/>
            <person name="Lin Y.R."/>
            <person name="Liu L.Y."/>
            <person name="Hernandez A.G."/>
            <person name="Wright C.L."/>
            <person name="Bulone V."/>
            <person name="Tuskan G.A."/>
            <person name="Heath K."/>
            <person name="Zee F."/>
            <person name="Moore P.H."/>
            <person name="Sunkar R."/>
            <person name="Leebens-Mack J.H."/>
            <person name="Mockler T."/>
            <person name="Bennetzen J.L."/>
            <person name="Freeling M."/>
            <person name="Sankoff D."/>
            <person name="Paterson A.H."/>
            <person name="Zhu X."/>
            <person name="Yang X."/>
            <person name="Smith J.A."/>
            <person name="Cushman J.C."/>
            <person name="Paull R.E."/>
            <person name="Yu Q."/>
        </authorList>
    </citation>
    <scope>NUCLEOTIDE SEQUENCE [LARGE SCALE GENOMIC DNA]</scope>
    <source>
        <strain evidence="8">cv. F153</strain>
    </source>
</reference>
<evidence type="ECO:0000256" key="4">
    <source>
        <dbReference type="ARBA" id="ARBA00022989"/>
    </source>
</evidence>
<dbReference type="PANTHER" id="PTHR12428:SF65">
    <property type="entry name" value="CYTOCHROME C OXIDASE ASSEMBLY PROTEIN COX18, MITOCHONDRIAL"/>
    <property type="match status" value="1"/>
</dbReference>
<feature type="region of interest" description="Disordered" evidence="6">
    <location>
        <begin position="1"/>
        <end position="76"/>
    </location>
</feature>
<dbReference type="PANTHER" id="PTHR12428">
    <property type="entry name" value="OXA1"/>
    <property type="match status" value="1"/>
</dbReference>
<accession>A0A6P5GVX3</accession>
<dbReference type="InterPro" id="IPR011990">
    <property type="entry name" value="TPR-like_helical_dom_sf"/>
</dbReference>
<protein>
    <submittedName>
        <fullName evidence="9">ALBINO3-like protein 2, chloroplastic</fullName>
    </submittedName>
</protein>
<proteinExistence type="inferred from homology"/>
<keyword evidence="8" id="KW-1185">Reference proteome</keyword>
<gene>
    <name evidence="9" type="primary">LOC109726694</name>
</gene>
<name>A0A6P5GVX3_ANACO</name>
<feature type="transmembrane region" description="Helical" evidence="7">
    <location>
        <begin position="298"/>
        <end position="322"/>
    </location>
</feature>
<evidence type="ECO:0000256" key="1">
    <source>
        <dbReference type="ARBA" id="ARBA00004141"/>
    </source>
</evidence>